<feature type="domain" description="Nucleotidyl transferase" evidence="1">
    <location>
        <begin position="2"/>
        <end position="242"/>
    </location>
</feature>
<gene>
    <name evidence="2" type="ORF">UFOPK1353_00609</name>
    <name evidence="3" type="ORF">UFOPK1826_01011</name>
    <name evidence="4" type="ORF">UFOPK2855_00386</name>
</gene>
<evidence type="ECO:0000313" key="3">
    <source>
        <dbReference type="EMBL" id="CAB4606442.1"/>
    </source>
</evidence>
<dbReference type="InterPro" id="IPR029044">
    <property type="entry name" value="Nucleotide-diphossugar_trans"/>
</dbReference>
<accession>A0A6J6U8U5</accession>
<dbReference type="AlphaFoldDB" id="A0A6J6U8U5"/>
<protein>
    <submittedName>
        <fullName evidence="4">Unannotated protein</fullName>
    </submittedName>
</protein>
<dbReference type="EMBL" id="CAEZUN010000127">
    <property type="protein sequence ID" value="CAB4606442.1"/>
    <property type="molecule type" value="Genomic_DNA"/>
</dbReference>
<name>A0A6J6U8U5_9ZZZZ</name>
<dbReference type="SUPFAM" id="SSF53448">
    <property type="entry name" value="Nucleotide-diphospho-sugar transferases"/>
    <property type="match status" value="1"/>
</dbReference>
<evidence type="ECO:0000313" key="2">
    <source>
        <dbReference type="EMBL" id="CAB4535261.1"/>
    </source>
</evidence>
<evidence type="ECO:0000259" key="1">
    <source>
        <dbReference type="Pfam" id="PF00483"/>
    </source>
</evidence>
<dbReference type="EMBL" id="CAEZSE010000083">
    <property type="protein sequence ID" value="CAB4535261.1"/>
    <property type="molecule type" value="Genomic_DNA"/>
</dbReference>
<proteinExistence type="predicted"/>
<dbReference type="CDD" id="cd04189">
    <property type="entry name" value="G1P_TT_long"/>
    <property type="match status" value="1"/>
</dbReference>
<reference evidence="4" key="1">
    <citation type="submission" date="2020-05" db="EMBL/GenBank/DDBJ databases">
        <authorList>
            <person name="Chiriac C."/>
            <person name="Salcher M."/>
            <person name="Ghai R."/>
            <person name="Kavagutti S V."/>
        </authorList>
    </citation>
    <scope>NUCLEOTIDE SEQUENCE</scope>
</reference>
<organism evidence="4">
    <name type="scientific">freshwater metagenome</name>
    <dbReference type="NCBI Taxonomy" id="449393"/>
    <lineage>
        <taxon>unclassified sequences</taxon>
        <taxon>metagenomes</taxon>
        <taxon>ecological metagenomes</taxon>
    </lineage>
</organism>
<dbReference type="InterPro" id="IPR005908">
    <property type="entry name" value="G1P_thy_trans_l"/>
</dbReference>
<dbReference type="Pfam" id="PF00483">
    <property type="entry name" value="NTP_transferase"/>
    <property type="match status" value="1"/>
</dbReference>
<dbReference type="PANTHER" id="PTHR42883">
    <property type="entry name" value="GLUCOSE-1-PHOSPHATE THYMIDYLTRANSFERASE"/>
    <property type="match status" value="1"/>
</dbReference>
<dbReference type="InterPro" id="IPR005835">
    <property type="entry name" value="NTP_transferase_dom"/>
</dbReference>
<dbReference type="EMBL" id="CAEZZK010000053">
    <property type="protein sequence ID" value="CAB4755628.1"/>
    <property type="molecule type" value="Genomic_DNA"/>
</dbReference>
<dbReference type="Gene3D" id="3.90.550.10">
    <property type="entry name" value="Spore Coat Polysaccharide Biosynthesis Protein SpsA, Chain A"/>
    <property type="match status" value="1"/>
</dbReference>
<sequence length="361" mass="39367">MKGLILSGGAGTRLRPITHTSAKQLVPIANKPILFYGIEAMARAGIREIGIIVGSTREEIKTAVGDGSQFGVKVTYIPQEEPLGLAHCVLIADKFLGDDDFIMYLGDNMLEQGLEEFVTEFETARASSDKDKPAAQILLCHVEDPRQFGVAEVDKNGHVVRLVEKPKDPPSDLALVGVYLFDKTINKAVRSIKPSPRGELEITDAIQWLVDNKFSVRHKVLQGWWIDTGKKDPLLECNRLVLDAMKTKLEGTVDAVSEIQGRVTIEAGAKVTNSRIRGPVVIGAGAVIEDSYIGPYTSLGKNCRVVKSEMDHSVVLDGSSIVGVSRLTDSLIGKDVEVIRSTQQPRALRLMLGDDSKVELE</sequence>
<dbReference type="Gene3D" id="2.160.10.10">
    <property type="entry name" value="Hexapeptide repeat proteins"/>
    <property type="match status" value="1"/>
</dbReference>
<dbReference type="NCBIfam" id="TIGR01208">
    <property type="entry name" value="rmlA_long"/>
    <property type="match status" value="1"/>
</dbReference>
<dbReference type="PANTHER" id="PTHR42883:SF2">
    <property type="entry name" value="THYMIDYLYLTRANSFERASE"/>
    <property type="match status" value="1"/>
</dbReference>
<evidence type="ECO:0000313" key="4">
    <source>
        <dbReference type="EMBL" id="CAB4755628.1"/>
    </source>
</evidence>